<name>A0A3N4KGC3_9PEZI</name>
<accession>A0A3N4KGC3</accession>
<dbReference type="EMBL" id="ML119150">
    <property type="protein sequence ID" value="RPB09616.1"/>
    <property type="molecule type" value="Genomic_DNA"/>
</dbReference>
<evidence type="ECO:0000313" key="1">
    <source>
        <dbReference type="EMBL" id="RPB09616.1"/>
    </source>
</evidence>
<dbReference type="Proteomes" id="UP000277580">
    <property type="component" value="Unassembled WGS sequence"/>
</dbReference>
<dbReference type="AlphaFoldDB" id="A0A3N4KGC3"/>
<protein>
    <submittedName>
        <fullName evidence="1">Uncharacterized protein</fullName>
    </submittedName>
</protein>
<reference evidence="1 2" key="1">
    <citation type="journal article" date="2018" name="Nat. Ecol. Evol.">
        <title>Pezizomycetes genomes reveal the molecular basis of ectomycorrhizal truffle lifestyle.</title>
        <authorList>
            <person name="Murat C."/>
            <person name="Payen T."/>
            <person name="Noel B."/>
            <person name="Kuo A."/>
            <person name="Morin E."/>
            <person name="Chen J."/>
            <person name="Kohler A."/>
            <person name="Krizsan K."/>
            <person name="Balestrini R."/>
            <person name="Da Silva C."/>
            <person name="Montanini B."/>
            <person name="Hainaut M."/>
            <person name="Levati E."/>
            <person name="Barry K.W."/>
            <person name="Belfiori B."/>
            <person name="Cichocki N."/>
            <person name="Clum A."/>
            <person name="Dockter R.B."/>
            <person name="Fauchery L."/>
            <person name="Guy J."/>
            <person name="Iotti M."/>
            <person name="Le Tacon F."/>
            <person name="Lindquist E.A."/>
            <person name="Lipzen A."/>
            <person name="Malagnac F."/>
            <person name="Mello A."/>
            <person name="Molinier V."/>
            <person name="Miyauchi S."/>
            <person name="Poulain J."/>
            <person name="Riccioni C."/>
            <person name="Rubini A."/>
            <person name="Sitrit Y."/>
            <person name="Splivallo R."/>
            <person name="Traeger S."/>
            <person name="Wang M."/>
            <person name="Zifcakova L."/>
            <person name="Wipf D."/>
            <person name="Zambonelli A."/>
            <person name="Paolocci F."/>
            <person name="Nowrousian M."/>
            <person name="Ottonello S."/>
            <person name="Baldrian P."/>
            <person name="Spatafora J.W."/>
            <person name="Henrissat B."/>
            <person name="Nagy L.G."/>
            <person name="Aury J.M."/>
            <person name="Wincker P."/>
            <person name="Grigoriev I.V."/>
            <person name="Bonfante P."/>
            <person name="Martin F.M."/>
        </authorList>
    </citation>
    <scope>NUCLEOTIDE SEQUENCE [LARGE SCALE GENOMIC DNA]</scope>
    <source>
        <strain evidence="1 2">CCBAS932</strain>
    </source>
</reference>
<gene>
    <name evidence="1" type="ORF">P167DRAFT_295469</name>
</gene>
<sequence>MVQDLFVRARFSQEKAELIFKILTATGSEYPLGVERSVEKEVTNCDFEPKEVHGVWIRCTRDESRWNKLNTPNSVSRQNERRDRLGVLVLRVSCKGNGARGCNFICDSLETQ</sequence>
<proteinExistence type="predicted"/>
<evidence type="ECO:0000313" key="2">
    <source>
        <dbReference type="Proteomes" id="UP000277580"/>
    </source>
</evidence>
<organism evidence="1 2">
    <name type="scientific">Morchella conica CCBAS932</name>
    <dbReference type="NCBI Taxonomy" id="1392247"/>
    <lineage>
        <taxon>Eukaryota</taxon>
        <taxon>Fungi</taxon>
        <taxon>Dikarya</taxon>
        <taxon>Ascomycota</taxon>
        <taxon>Pezizomycotina</taxon>
        <taxon>Pezizomycetes</taxon>
        <taxon>Pezizales</taxon>
        <taxon>Morchellaceae</taxon>
        <taxon>Morchella</taxon>
    </lineage>
</organism>
<dbReference type="InParanoid" id="A0A3N4KGC3"/>
<keyword evidence="2" id="KW-1185">Reference proteome</keyword>
<dbReference type="OrthoDB" id="10449142at2759"/>